<sequence>MALETMAPNPVWDADAHEETIAVLRDHDDVTYTIWGGDWCTDCRSQLPDFGAALDAAGVEDDRVEHIAVDRDKHGPGVETYDIEYIPTIVVERDGEEVARFVESEDVPAATYLAEQLDS</sequence>
<accession>A0A3P3R524</accession>
<feature type="domain" description="Thioredoxin" evidence="1">
    <location>
        <begin position="3"/>
        <end position="119"/>
    </location>
</feature>
<protein>
    <submittedName>
        <fullName evidence="2">Thioredoxin</fullName>
    </submittedName>
</protein>
<comment type="caution">
    <text evidence="2">The sequence shown here is derived from an EMBL/GenBank/DDBJ whole genome shotgun (WGS) entry which is preliminary data.</text>
</comment>
<dbReference type="AlphaFoldDB" id="A0A3P3R524"/>
<name>A0A3P3R524_9EURY</name>
<organism evidence="2 3">
    <name type="scientific">Halocatena pleomorpha</name>
    <dbReference type="NCBI Taxonomy" id="1785090"/>
    <lineage>
        <taxon>Archaea</taxon>
        <taxon>Methanobacteriati</taxon>
        <taxon>Methanobacteriota</taxon>
        <taxon>Stenosarchaea group</taxon>
        <taxon>Halobacteria</taxon>
        <taxon>Halobacteriales</taxon>
        <taxon>Natronomonadaceae</taxon>
        <taxon>Halocatena</taxon>
    </lineage>
</organism>
<dbReference type="SUPFAM" id="SSF52833">
    <property type="entry name" value="Thioredoxin-like"/>
    <property type="match status" value="1"/>
</dbReference>
<dbReference type="Pfam" id="PF00085">
    <property type="entry name" value="Thioredoxin"/>
    <property type="match status" value="1"/>
</dbReference>
<dbReference type="Gene3D" id="3.40.30.10">
    <property type="entry name" value="Glutaredoxin"/>
    <property type="match status" value="1"/>
</dbReference>
<dbReference type="RefSeq" id="WP_124956244.1">
    <property type="nucleotide sequence ID" value="NZ_RRCH01000035.1"/>
</dbReference>
<proteinExistence type="predicted"/>
<evidence type="ECO:0000313" key="3">
    <source>
        <dbReference type="Proteomes" id="UP000282322"/>
    </source>
</evidence>
<dbReference type="EMBL" id="RRCH01000035">
    <property type="protein sequence ID" value="RRJ28572.1"/>
    <property type="molecule type" value="Genomic_DNA"/>
</dbReference>
<dbReference type="InterPro" id="IPR036249">
    <property type="entry name" value="Thioredoxin-like_sf"/>
</dbReference>
<dbReference type="Proteomes" id="UP000282322">
    <property type="component" value="Unassembled WGS sequence"/>
</dbReference>
<dbReference type="CDD" id="cd02947">
    <property type="entry name" value="TRX_family"/>
    <property type="match status" value="1"/>
</dbReference>
<keyword evidence="3" id="KW-1185">Reference proteome</keyword>
<dbReference type="OrthoDB" id="195058at2157"/>
<dbReference type="PROSITE" id="PS51352">
    <property type="entry name" value="THIOREDOXIN_2"/>
    <property type="match status" value="1"/>
</dbReference>
<dbReference type="InterPro" id="IPR013766">
    <property type="entry name" value="Thioredoxin_domain"/>
</dbReference>
<evidence type="ECO:0000313" key="2">
    <source>
        <dbReference type="EMBL" id="RRJ28572.1"/>
    </source>
</evidence>
<gene>
    <name evidence="2" type="ORF">EIK79_15345</name>
</gene>
<reference evidence="2 3" key="1">
    <citation type="submission" date="2018-11" db="EMBL/GenBank/DDBJ databases">
        <title>Taxonoimc description of Halomarina strain SPP-AMP-1.</title>
        <authorList>
            <person name="Pal Y."/>
            <person name="Srinivasana K."/>
            <person name="Verma A."/>
            <person name="Kumar P."/>
        </authorList>
    </citation>
    <scope>NUCLEOTIDE SEQUENCE [LARGE SCALE GENOMIC DNA]</scope>
    <source>
        <strain evidence="2 3">SPP-AMP-1</strain>
    </source>
</reference>
<evidence type="ECO:0000259" key="1">
    <source>
        <dbReference type="PROSITE" id="PS51352"/>
    </source>
</evidence>